<evidence type="ECO:0000313" key="11">
    <source>
        <dbReference type="Proteomes" id="UP000244441"/>
    </source>
</evidence>
<organism evidence="10 11">
    <name type="scientific">Saccharobesus litoralis</name>
    <dbReference type="NCBI Taxonomy" id="2172099"/>
    <lineage>
        <taxon>Bacteria</taxon>
        <taxon>Pseudomonadati</taxon>
        <taxon>Pseudomonadota</taxon>
        <taxon>Gammaproteobacteria</taxon>
        <taxon>Alteromonadales</taxon>
        <taxon>Alteromonadaceae</taxon>
        <taxon>Saccharobesus</taxon>
    </lineage>
</organism>
<evidence type="ECO:0000256" key="5">
    <source>
        <dbReference type="ARBA" id="ARBA00023163"/>
    </source>
</evidence>
<accession>A0A2S0VUV8</accession>
<keyword evidence="1 6" id="KW-0597">Phosphoprotein</keyword>
<dbReference type="InterPro" id="IPR001867">
    <property type="entry name" value="OmpR/PhoB-type_DNA-bd"/>
</dbReference>
<dbReference type="InterPro" id="IPR039420">
    <property type="entry name" value="WalR-like"/>
</dbReference>
<dbReference type="GO" id="GO:0000976">
    <property type="term" value="F:transcription cis-regulatory region binding"/>
    <property type="evidence" value="ECO:0007669"/>
    <property type="project" value="TreeGrafter"/>
</dbReference>
<dbReference type="PROSITE" id="PS51755">
    <property type="entry name" value="OMPR_PHOB"/>
    <property type="match status" value="1"/>
</dbReference>
<dbReference type="SUPFAM" id="SSF46894">
    <property type="entry name" value="C-terminal effector domain of the bipartite response regulators"/>
    <property type="match status" value="1"/>
</dbReference>
<reference evidence="10 11" key="1">
    <citation type="submission" date="2018-01" db="EMBL/GenBank/DDBJ databases">
        <title>Genome sequence of a Cantenovulum-like bacteria.</title>
        <authorList>
            <person name="Tan W.R."/>
            <person name="Lau N.-S."/>
            <person name="Go F."/>
            <person name="Amirul A.-A.A."/>
        </authorList>
    </citation>
    <scope>NUCLEOTIDE SEQUENCE [LARGE SCALE GENOMIC DNA]</scope>
    <source>
        <strain evidence="10 11">CCB-QB4</strain>
    </source>
</reference>
<keyword evidence="2" id="KW-0902">Two-component regulatory system</keyword>
<sequence>MAKILIVEDDIDIAQHVQLFLKAAEFETHHMASGAGVAEYVLNEKPDLVLLDIMLPVKDGIDCCRDIRSFSNVPVVMLTAKAADAERLTGLEVGADDYICKPFNAPELVMRIKAILRRTANNVHFSTITLDPFRQKVQFHDTDVGLTTLEFSLFQLLFNSPGRVYSRQQIVDLAYSDLRDVSERVVDSHIKNIRKRFKLAGCEEMVIESVYGAGYRYSS</sequence>
<evidence type="ECO:0000256" key="4">
    <source>
        <dbReference type="ARBA" id="ARBA00023125"/>
    </source>
</evidence>
<dbReference type="Pfam" id="PF00072">
    <property type="entry name" value="Response_reg"/>
    <property type="match status" value="1"/>
</dbReference>
<dbReference type="GO" id="GO:0032993">
    <property type="term" value="C:protein-DNA complex"/>
    <property type="evidence" value="ECO:0007669"/>
    <property type="project" value="TreeGrafter"/>
</dbReference>
<dbReference type="Gene3D" id="3.40.50.2300">
    <property type="match status" value="1"/>
</dbReference>
<dbReference type="SUPFAM" id="SSF52172">
    <property type="entry name" value="CheY-like"/>
    <property type="match status" value="1"/>
</dbReference>
<dbReference type="SMART" id="SM00862">
    <property type="entry name" value="Trans_reg_C"/>
    <property type="match status" value="1"/>
</dbReference>
<dbReference type="CDD" id="cd00383">
    <property type="entry name" value="trans_reg_C"/>
    <property type="match status" value="1"/>
</dbReference>
<dbReference type="KEGG" id="cate:C2869_16945"/>
<protein>
    <submittedName>
        <fullName evidence="10">Two-component system response regulator BaeR</fullName>
    </submittedName>
</protein>
<dbReference type="GO" id="GO:0006355">
    <property type="term" value="P:regulation of DNA-templated transcription"/>
    <property type="evidence" value="ECO:0007669"/>
    <property type="project" value="InterPro"/>
</dbReference>
<keyword evidence="3" id="KW-0805">Transcription regulation</keyword>
<feature type="domain" description="Response regulatory" evidence="8">
    <location>
        <begin position="3"/>
        <end position="116"/>
    </location>
</feature>
<keyword evidence="11" id="KW-1185">Reference proteome</keyword>
<feature type="DNA-binding region" description="OmpR/PhoB-type" evidence="7">
    <location>
        <begin position="120"/>
        <end position="219"/>
    </location>
</feature>
<dbReference type="PANTHER" id="PTHR48111">
    <property type="entry name" value="REGULATOR OF RPOS"/>
    <property type="match status" value="1"/>
</dbReference>
<evidence type="ECO:0000259" key="8">
    <source>
        <dbReference type="PROSITE" id="PS50110"/>
    </source>
</evidence>
<evidence type="ECO:0000256" key="3">
    <source>
        <dbReference type="ARBA" id="ARBA00023015"/>
    </source>
</evidence>
<dbReference type="GO" id="GO:0005829">
    <property type="term" value="C:cytosol"/>
    <property type="evidence" value="ECO:0007669"/>
    <property type="project" value="TreeGrafter"/>
</dbReference>
<evidence type="ECO:0000256" key="7">
    <source>
        <dbReference type="PROSITE-ProRule" id="PRU01091"/>
    </source>
</evidence>
<dbReference type="EMBL" id="CP026604">
    <property type="protein sequence ID" value="AWB68007.1"/>
    <property type="molecule type" value="Genomic_DNA"/>
</dbReference>
<dbReference type="InterPro" id="IPR016032">
    <property type="entry name" value="Sig_transdc_resp-reg_C-effctor"/>
</dbReference>
<dbReference type="InterPro" id="IPR011006">
    <property type="entry name" value="CheY-like_superfamily"/>
</dbReference>
<keyword evidence="5" id="KW-0804">Transcription</keyword>
<feature type="modified residue" description="4-aspartylphosphate" evidence="6">
    <location>
        <position position="52"/>
    </location>
</feature>
<evidence type="ECO:0000256" key="1">
    <source>
        <dbReference type="ARBA" id="ARBA00022553"/>
    </source>
</evidence>
<name>A0A2S0VUV8_9ALTE</name>
<dbReference type="Pfam" id="PF00486">
    <property type="entry name" value="Trans_reg_C"/>
    <property type="match status" value="1"/>
</dbReference>
<keyword evidence="4 7" id="KW-0238">DNA-binding</keyword>
<dbReference type="AlphaFoldDB" id="A0A2S0VUV8"/>
<dbReference type="RefSeq" id="WP_108604072.1">
    <property type="nucleotide sequence ID" value="NZ_CP026604.1"/>
</dbReference>
<proteinExistence type="predicted"/>
<evidence type="ECO:0000259" key="9">
    <source>
        <dbReference type="PROSITE" id="PS51755"/>
    </source>
</evidence>
<evidence type="ECO:0000256" key="6">
    <source>
        <dbReference type="PROSITE-ProRule" id="PRU00169"/>
    </source>
</evidence>
<dbReference type="SMART" id="SM00448">
    <property type="entry name" value="REC"/>
    <property type="match status" value="1"/>
</dbReference>
<evidence type="ECO:0000313" key="10">
    <source>
        <dbReference type="EMBL" id="AWB68007.1"/>
    </source>
</evidence>
<dbReference type="PANTHER" id="PTHR48111:SF4">
    <property type="entry name" value="DNA-BINDING DUAL TRANSCRIPTIONAL REGULATOR OMPR"/>
    <property type="match status" value="1"/>
</dbReference>
<dbReference type="GO" id="GO:0000156">
    <property type="term" value="F:phosphorelay response regulator activity"/>
    <property type="evidence" value="ECO:0007669"/>
    <property type="project" value="TreeGrafter"/>
</dbReference>
<gene>
    <name evidence="10" type="ORF">C2869_16945</name>
</gene>
<dbReference type="InterPro" id="IPR036388">
    <property type="entry name" value="WH-like_DNA-bd_sf"/>
</dbReference>
<dbReference type="PROSITE" id="PS50110">
    <property type="entry name" value="RESPONSE_REGULATORY"/>
    <property type="match status" value="1"/>
</dbReference>
<dbReference type="Proteomes" id="UP000244441">
    <property type="component" value="Chromosome"/>
</dbReference>
<dbReference type="Gene3D" id="1.10.10.10">
    <property type="entry name" value="Winged helix-like DNA-binding domain superfamily/Winged helix DNA-binding domain"/>
    <property type="match status" value="1"/>
</dbReference>
<dbReference type="OrthoDB" id="9802426at2"/>
<dbReference type="Gene3D" id="6.10.250.690">
    <property type="match status" value="1"/>
</dbReference>
<dbReference type="InterPro" id="IPR001789">
    <property type="entry name" value="Sig_transdc_resp-reg_receiver"/>
</dbReference>
<feature type="domain" description="OmpR/PhoB-type" evidence="9">
    <location>
        <begin position="120"/>
        <end position="219"/>
    </location>
</feature>
<evidence type="ECO:0000256" key="2">
    <source>
        <dbReference type="ARBA" id="ARBA00023012"/>
    </source>
</evidence>